<keyword evidence="4 8" id="KW-1133">Transmembrane helix</keyword>
<keyword evidence="2" id="KW-1003">Cell membrane</keyword>
<keyword evidence="6" id="KW-0675">Receptor</keyword>
<dbReference type="GO" id="GO:0005886">
    <property type="term" value="C:plasma membrane"/>
    <property type="evidence" value="ECO:0007669"/>
    <property type="project" value="UniProtKB-SubCell"/>
</dbReference>
<evidence type="ECO:0000256" key="8">
    <source>
        <dbReference type="SAM" id="Phobius"/>
    </source>
</evidence>
<sequence>MWPAVVPTLLLLGSTGNLALTVNELLKRSHQEQHCETLLLLRHSRQLPCSQMEQVAAAATWPVLRFSSEANFYLKSSQSTEMLALICLTSDVKMDLALWQALANNLYNMRHARLLLLLQHATVQQLRALANTARQLHFPHVVLLQLGTGNAYQLQPYAKEHWLQLQPNSSPIFARQYNYHGLTARTLPDQVSPRSLGYRDRKTGELRMTGFVAKLMQEFARVHTAEVYQIVCSWNMLVVLLGSYCVFALLDTCFGWLLMQQQVDWTNLVFNERMISGIIGQPCKLYAHATNSGRLAHAQLFLLGLIFSTLFAAHLKTLLTKRPMERMVTTFEELRDSHLSIHFTEGEHFYVNMMDVGTPIDIIRSKITFLQTNLFYKERKSMNKSKAFSMTSTEWQIIKEQQNLFQRPVLCFQPGLIFRYKILASVPLQANSIFAEPLEELMFRVHDTGLLLHWKKPSLGELIALGEISGKDPYPYVPFYDFKVGDLFWVWLGWAWALCLAFVVFLCELIVYRMKKYFNN</sequence>
<evidence type="ECO:0000256" key="3">
    <source>
        <dbReference type="ARBA" id="ARBA00022692"/>
    </source>
</evidence>
<keyword evidence="7" id="KW-0325">Glycoprotein</keyword>
<evidence type="ECO:0000256" key="1">
    <source>
        <dbReference type="ARBA" id="ARBA00004651"/>
    </source>
</evidence>
<evidence type="ECO:0000256" key="7">
    <source>
        <dbReference type="ARBA" id="ARBA00023180"/>
    </source>
</evidence>
<accession>B4LI60</accession>
<dbReference type="PANTHER" id="PTHR42643:SF41">
    <property type="entry name" value="IONOTROPIC RECEPTOR 20A-RELATED"/>
    <property type="match status" value="1"/>
</dbReference>
<dbReference type="Proteomes" id="UP000008792">
    <property type="component" value="Unassembled WGS sequence"/>
</dbReference>
<keyword evidence="5 8" id="KW-0472">Membrane</keyword>
<dbReference type="OMA" id="HINDLIH"/>
<feature type="chain" id="PRO_5002816134" description="Ionotropic glutamate receptor C-terminal domain-containing protein" evidence="9">
    <location>
        <begin position="20"/>
        <end position="520"/>
    </location>
</feature>
<evidence type="ECO:0000256" key="4">
    <source>
        <dbReference type="ARBA" id="ARBA00022989"/>
    </source>
</evidence>
<proteinExistence type="predicted"/>
<dbReference type="AlphaFoldDB" id="B4LI60"/>
<reference evidence="10 11" key="1">
    <citation type="journal article" date="2007" name="Nature">
        <title>Evolution of genes and genomes on the Drosophila phylogeny.</title>
        <authorList>
            <consortium name="Drosophila 12 Genomes Consortium"/>
            <person name="Clark A.G."/>
            <person name="Eisen M.B."/>
            <person name="Smith D.R."/>
            <person name="Bergman C.M."/>
            <person name="Oliver B."/>
            <person name="Markow T.A."/>
            <person name="Kaufman T.C."/>
            <person name="Kellis M."/>
            <person name="Gelbart W."/>
            <person name="Iyer V.N."/>
            <person name="Pollard D.A."/>
            <person name="Sackton T.B."/>
            <person name="Larracuente A.M."/>
            <person name="Singh N.D."/>
            <person name="Abad J.P."/>
            <person name="Abt D.N."/>
            <person name="Adryan B."/>
            <person name="Aguade M."/>
            <person name="Akashi H."/>
            <person name="Anderson W.W."/>
            <person name="Aquadro C.F."/>
            <person name="Ardell D.H."/>
            <person name="Arguello R."/>
            <person name="Artieri C.G."/>
            <person name="Barbash D.A."/>
            <person name="Barker D."/>
            <person name="Barsanti P."/>
            <person name="Batterham P."/>
            <person name="Batzoglou S."/>
            <person name="Begun D."/>
            <person name="Bhutkar A."/>
            <person name="Blanco E."/>
            <person name="Bosak S.A."/>
            <person name="Bradley R.K."/>
            <person name="Brand A.D."/>
            <person name="Brent M.R."/>
            <person name="Brooks A.N."/>
            <person name="Brown R.H."/>
            <person name="Butlin R.K."/>
            <person name="Caggese C."/>
            <person name="Calvi B.R."/>
            <person name="Bernardo de Carvalho A."/>
            <person name="Caspi A."/>
            <person name="Castrezana S."/>
            <person name="Celniker S.E."/>
            <person name="Chang J.L."/>
            <person name="Chapple C."/>
            <person name="Chatterji S."/>
            <person name="Chinwalla A."/>
            <person name="Civetta A."/>
            <person name="Clifton S.W."/>
            <person name="Comeron J.M."/>
            <person name="Costello J.C."/>
            <person name="Coyne J.A."/>
            <person name="Daub J."/>
            <person name="David R.G."/>
            <person name="Delcher A.L."/>
            <person name="Delehaunty K."/>
            <person name="Do C.B."/>
            <person name="Ebling H."/>
            <person name="Edwards K."/>
            <person name="Eickbush T."/>
            <person name="Evans J.D."/>
            <person name="Filipski A."/>
            <person name="Findeiss S."/>
            <person name="Freyhult E."/>
            <person name="Fulton L."/>
            <person name="Fulton R."/>
            <person name="Garcia A.C."/>
            <person name="Gardiner A."/>
            <person name="Garfield D.A."/>
            <person name="Garvin B.E."/>
            <person name="Gibson G."/>
            <person name="Gilbert D."/>
            <person name="Gnerre S."/>
            <person name="Godfrey J."/>
            <person name="Good R."/>
            <person name="Gotea V."/>
            <person name="Gravely B."/>
            <person name="Greenberg A.J."/>
            <person name="Griffiths-Jones S."/>
            <person name="Gross S."/>
            <person name="Guigo R."/>
            <person name="Gustafson E.A."/>
            <person name="Haerty W."/>
            <person name="Hahn M.W."/>
            <person name="Halligan D.L."/>
            <person name="Halpern A.L."/>
            <person name="Halter G.M."/>
            <person name="Han M.V."/>
            <person name="Heger A."/>
            <person name="Hillier L."/>
            <person name="Hinrichs A.S."/>
            <person name="Holmes I."/>
            <person name="Hoskins R.A."/>
            <person name="Hubisz M.J."/>
            <person name="Hultmark D."/>
            <person name="Huntley M.A."/>
            <person name="Jaffe D.B."/>
            <person name="Jagadeeshan S."/>
            <person name="Jeck W.R."/>
            <person name="Johnson J."/>
            <person name="Jones C.D."/>
            <person name="Jordan W.C."/>
            <person name="Karpen G.H."/>
            <person name="Kataoka E."/>
            <person name="Keightley P.D."/>
            <person name="Kheradpour P."/>
            <person name="Kirkness E.F."/>
            <person name="Koerich L.B."/>
            <person name="Kristiansen K."/>
            <person name="Kudrna D."/>
            <person name="Kulathinal R.J."/>
            <person name="Kumar S."/>
            <person name="Kwok R."/>
            <person name="Lander E."/>
            <person name="Langley C.H."/>
            <person name="Lapoint R."/>
            <person name="Lazzaro B.P."/>
            <person name="Lee S.J."/>
            <person name="Levesque L."/>
            <person name="Li R."/>
            <person name="Lin C.F."/>
            <person name="Lin M.F."/>
            <person name="Lindblad-Toh K."/>
            <person name="Llopart A."/>
            <person name="Long M."/>
            <person name="Low L."/>
            <person name="Lozovsky E."/>
            <person name="Lu J."/>
            <person name="Luo M."/>
            <person name="Machado C.A."/>
            <person name="Makalowski W."/>
            <person name="Marzo M."/>
            <person name="Matsuda M."/>
            <person name="Matzkin L."/>
            <person name="McAllister B."/>
            <person name="McBride C.S."/>
            <person name="McKernan B."/>
            <person name="McKernan K."/>
            <person name="Mendez-Lago M."/>
            <person name="Minx P."/>
            <person name="Mollenhauer M.U."/>
            <person name="Montooth K."/>
            <person name="Mount S.M."/>
            <person name="Mu X."/>
            <person name="Myers E."/>
            <person name="Negre B."/>
            <person name="Newfeld S."/>
            <person name="Nielsen R."/>
            <person name="Noor M.A."/>
            <person name="O'Grady P."/>
            <person name="Pachter L."/>
            <person name="Papaceit M."/>
            <person name="Parisi M.J."/>
            <person name="Parisi M."/>
            <person name="Parts L."/>
            <person name="Pedersen J.S."/>
            <person name="Pesole G."/>
            <person name="Phillippy A.M."/>
            <person name="Ponting C.P."/>
            <person name="Pop M."/>
            <person name="Porcelli D."/>
            <person name="Powell J.R."/>
            <person name="Prohaska S."/>
            <person name="Pruitt K."/>
            <person name="Puig M."/>
            <person name="Quesneville H."/>
            <person name="Ram K.R."/>
            <person name="Rand D."/>
            <person name="Rasmussen M.D."/>
            <person name="Reed L.K."/>
            <person name="Reenan R."/>
            <person name="Reily A."/>
            <person name="Remington K.A."/>
            <person name="Rieger T.T."/>
            <person name="Ritchie M.G."/>
            <person name="Robin C."/>
            <person name="Rogers Y.H."/>
            <person name="Rohde C."/>
            <person name="Rozas J."/>
            <person name="Rubenfield M.J."/>
            <person name="Ruiz A."/>
            <person name="Russo S."/>
            <person name="Salzberg S.L."/>
            <person name="Sanchez-Gracia A."/>
            <person name="Saranga D.J."/>
            <person name="Sato H."/>
            <person name="Schaeffer S.W."/>
            <person name="Schatz M.C."/>
            <person name="Schlenke T."/>
            <person name="Schwartz R."/>
            <person name="Segarra C."/>
            <person name="Singh R.S."/>
            <person name="Sirot L."/>
            <person name="Sirota M."/>
            <person name="Sisneros N.B."/>
            <person name="Smith C.D."/>
            <person name="Smith T.F."/>
            <person name="Spieth J."/>
            <person name="Stage D.E."/>
            <person name="Stark A."/>
            <person name="Stephan W."/>
            <person name="Strausberg R.L."/>
            <person name="Strempel S."/>
            <person name="Sturgill D."/>
            <person name="Sutton G."/>
            <person name="Sutton G.G."/>
            <person name="Tao W."/>
            <person name="Teichmann S."/>
            <person name="Tobari Y.N."/>
            <person name="Tomimura Y."/>
            <person name="Tsolas J.M."/>
            <person name="Valente V.L."/>
            <person name="Venter E."/>
            <person name="Venter J.C."/>
            <person name="Vicario S."/>
            <person name="Vieira F.G."/>
            <person name="Vilella A.J."/>
            <person name="Villasante A."/>
            <person name="Walenz B."/>
            <person name="Wang J."/>
            <person name="Wasserman M."/>
            <person name="Watts T."/>
            <person name="Wilson D."/>
            <person name="Wilson R.K."/>
            <person name="Wing R.A."/>
            <person name="Wolfner M.F."/>
            <person name="Wong A."/>
            <person name="Wong G.K."/>
            <person name="Wu C.I."/>
            <person name="Wu G."/>
            <person name="Yamamoto D."/>
            <person name="Yang H.P."/>
            <person name="Yang S.P."/>
            <person name="Yorke J.A."/>
            <person name="Yoshida K."/>
            <person name="Zdobnov E."/>
            <person name="Zhang P."/>
            <person name="Zhang Y."/>
            <person name="Zimin A.V."/>
            <person name="Baldwin J."/>
            <person name="Abdouelleil A."/>
            <person name="Abdulkadir J."/>
            <person name="Abebe A."/>
            <person name="Abera B."/>
            <person name="Abreu J."/>
            <person name="Acer S.C."/>
            <person name="Aftuck L."/>
            <person name="Alexander A."/>
            <person name="An P."/>
            <person name="Anderson E."/>
            <person name="Anderson S."/>
            <person name="Arachi H."/>
            <person name="Azer M."/>
            <person name="Bachantsang P."/>
            <person name="Barry A."/>
            <person name="Bayul T."/>
            <person name="Berlin A."/>
            <person name="Bessette D."/>
            <person name="Bloom T."/>
            <person name="Blye J."/>
            <person name="Boguslavskiy L."/>
            <person name="Bonnet C."/>
            <person name="Boukhgalter B."/>
            <person name="Bourzgui I."/>
            <person name="Brown A."/>
            <person name="Cahill P."/>
            <person name="Channer S."/>
            <person name="Cheshatsang Y."/>
            <person name="Chuda L."/>
            <person name="Citroen M."/>
            <person name="Collymore A."/>
            <person name="Cooke P."/>
            <person name="Costello M."/>
            <person name="D'Aco K."/>
            <person name="Daza R."/>
            <person name="De Haan G."/>
            <person name="DeGray S."/>
            <person name="DeMaso C."/>
            <person name="Dhargay N."/>
            <person name="Dooley K."/>
            <person name="Dooley E."/>
            <person name="Doricent M."/>
            <person name="Dorje P."/>
            <person name="Dorjee K."/>
            <person name="Dupes A."/>
            <person name="Elong R."/>
            <person name="Falk J."/>
            <person name="Farina A."/>
            <person name="Faro S."/>
            <person name="Ferguson D."/>
            <person name="Fisher S."/>
            <person name="Foley C.D."/>
            <person name="Franke A."/>
            <person name="Friedrich D."/>
            <person name="Gadbois L."/>
            <person name="Gearin G."/>
            <person name="Gearin C.R."/>
            <person name="Giannoukos G."/>
            <person name="Goode T."/>
            <person name="Graham J."/>
            <person name="Grandbois E."/>
            <person name="Grewal S."/>
            <person name="Gyaltsen K."/>
            <person name="Hafez N."/>
            <person name="Hagos B."/>
            <person name="Hall J."/>
            <person name="Henson C."/>
            <person name="Hollinger A."/>
            <person name="Honan T."/>
            <person name="Huard M.D."/>
            <person name="Hughes L."/>
            <person name="Hurhula B."/>
            <person name="Husby M.E."/>
            <person name="Kamat A."/>
            <person name="Kanga B."/>
            <person name="Kashin S."/>
            <person name="Khazanovich D."/>
            <person name="Kisner P."/>
            <person name="Lance K."/>
            <person name="Lara M."/>
            <person name="Lee W."/>
            <person name="Lennon N."/>
            <person name="Letendre F."/>
            <person name="LeVine R."/>
            <person name="Lipovsky A."/>
            <person name="Liu X."/>
            <person name="Liu J."/>
            <person name="Liu S."/>
            <person name="Lokyitsang T."/>
            <person name="Lokyitsang Y."/>
            <person name="Lubonja R."/>
            <person name="Lui A."/>
            <person name="MacDonald P."/>
            <person name="Magnisalis V."/>
            <person name="Maru K."/>
            <person name="Matthews C."/>
            <person name="McCusker W."/>
            <person name="McDonough S."/>
            <person name="Mehta T."/>
            <person name="Meldrim J."/>
            <person name="Meneus L."/>
            <person name="Mihai O."/>
            <person name="Mihalev A."/>
            <person name="Mihova T."/>
            <person name="Mittelman R."/>
            <person name="Mlenga V."/>
            <person name="Montmayeur A."/>
            <person name="Mulrain L."/>
            <person name="Navidi A."/>
            <person name="Naylor J."/>
            <person name="Negash T."/>
            <person name="Nguyen T."/>
            <person name="Nguyen N."/>
            <person name="Nicol R."/>
            <person name="Norbu C."/>
            <person name="Norbu N."/>
            <person name="Novod N."/>
            <person name="O'Neill B."/>
            <person name="Osman S."/>
            <person name="Markiewicz E."/>
            <person name="Oyono O.L."/>
            <person name="Patti C."/>
            <person name="Phunkhang P."/>
            <person name="Pierre F."/>
            <person name="Priest M."/>
            <person name="Raghuraman S."/>
            <person name="Rege F."/>
            <person name="Reyes R."/>
            <person name="Rise C."/>
            <person name="Rogov P."/>
            <person name="Ross K."/>
            <person name="Ryan E."/>
            <person name="Settipalli S."/>
            <person name="Shea T."/>
            <person name="Sherpa N."/>
            <person name="Shi L."/>
            <person name="Shih D."/>
            <person name="Sparrow T."/>
            <person name="Spaulding J."/>
            <person name="Stalker J."/>
            <person name="Stange-Thomann N."/>
            <person name="Stavropoulos S."/>
            <person name="Stone C."/>
            <person name="Strader C."/>
            <person name="Tesfaye S."/>
            <person name="Thomson T."/>
            <person name="Thoulutsang Y."/>
            <person name="Thoulutsang D."/>
            <person name="Topham K."/>
            <person name="Topping I."/>
            <person name="Tsamla T."/>
            <person name="Vassiliev H."/>
            <person name="Vo A."/>
            <person name="Wangchuk T."/>
            <person name="Wangdi T."/>
            <person name="Weiand M."/>
            <person name="Wilkinson J."/>
            <person name="Wilson A."/>
            <person name="Yadav S."/>
            <person name="Young G."/>
            <person name="Yu Q."/>
            <person name="Zembek L."/>
            <person name="Zhong D."/>
            <person name="Zimmer A."/>
            <person name="Zwirko Z."/>
            <person name="Jaffe D.B."/>
            <person name="Alvarez P."/>
            <person name="Brockman W."/>
            <person name="Butler J."/>
            <person name="Chin C."/>
            <person name="Gnerre S."/>
            <person name="Grabherr M."/>
            <person name="Kleber M."/>
            <person name="Mauceli E."/>
            <person name="MacCallum I."/>
        </authorList>
    </citation>
    <scope>NUCLEOTIDE SEQUENCE [LARGE SCALE GENOMIC DNA]</scope>
    <source>
        <strain evidence="11">Tucson 15010-1051.87</strain>
    </source>
</reference>
<evidence type="ECO:0000313" key="11">
    <source>
        <dbReference type="Proteomes" id="UP000008792"/>
    </source>
</evidence>
<dbReference type="KEGG" id="dvi:6623506"/>
<evidence type="ECO:0000256" key="2">
    <source>
        <dbReference type="ARBA" id="ARBA00022475"/>
    </source>
</evidence>
<evidence type="ECO:0000256" key="5">
    <source>
        <dbReference type="ARBA" id="ARBA00023136"/>
    </source>
</evidence>
<feature type="transmembrane region" description="Helical" evidence="8">
    <location>
        <begin position="488"/>
        <end position="512"/>
    </location>
</feature>
<dbReference type="PhylomeDB" id="B4LI60"/>
<keyword evidence="3 8" id="KW-0812">Transmembrane</keyword>
<protein>
    <recommendedName>
        <fullName evidence="12">Ionotropic glutamate receptor C-terminal domain-containing protein</fullName>
    </recommendedName>
</protein>
<name>B4LI60_DROVI</name>
<gene>
    <name evidence="10" type="primary">Dvir\GJ13350</name>
    <name evidence="10" type="ORF">Dvir_GJ13350</name>
</gene>
<dbReference type="EMBL" id="CH940647">
    <property type="protein sequence ID" value="EDW69627.1"/>
    <property type="molecule type" value="Genomic_DNA"/>
</dbReference>
<feature type="transmembrane region" description="Helical" evidence="8">
    <location>
        <begin position="234"/>
        <end position="258"/>
    </location>
</feature>
<feature type="transmembrane region" description="Helical" evidence="8">
    <location>
        <begin position="300"/>
        <end position="319"/>
    </location>
</feature>
<keyword evidence="9" id="KW-0732">Signal</keyword>
<dbReference type="InParanoid" id="B4LI60"/>
<feature type="signal peptide" evidence="9">
    <location>
        <begin position="1"/>
        <end position="19"/>
    </location>
</feature>
<dbReference type="FunCoup" id="B4LI60">
    <property type="interactions" value="8"/>
</dbReference>
<comment type="subcellular location">
    <subcellularLocation>
        <location evidence="1">Cell membrane</location>
        <topology evidence="1">Multi-pass membrane protein</topology>
    </subcellularLocation>
</comment>
<dbReference type="PANTHER" id="PTHR42643">
    <property type="entry name" value="IONOTROPIC RECEPTOR 20A-RELATED"/>
    <property type="match status" value="1"/>
</dbReference>
<dbReference type="STRING" id="7244.B4LI60"/>
<evidence type="ECO:0008006" key="12">
    <source>
        <dbReference type="Google" id="ProtNLM"/>
    </source>
</evidence>
<evidence type="ECO:0000313" key="10">
    <source>
        <dbReference type="EMBL" id="EDW69627.1"/>
    </source>
</evidence>
<organism evidence="10 11">
    <name type="scientific">Drosophila virilis</name>
    <name type="common">Fruit fly</name>
    <dbReference type="NCBI Taxonomy" id="7244"/>
    <lineage>
        <taxon>Eukaryota</taxon>
        <taxon>Metazoa</taxon>
        <taxon>Ecdysozoa</taxon>
        <taxon>Arthropoda</taxon>
        <taxon>Hexapoda</taxon>
        <taxon>Insecta</taxon>
        <taxon>Pterygota</taxon>
        <taxon>Neoptera</taxon>
        <taxon>Endopterygota</taxon>
        <taxon>Diptera</taxon>
        <taxon>Brachycera</taxon>
        <taxon>Muscomorpha</taxon>
        <taxon>Ephydroidea</taxon>
        <taxon>Drosophilidae</taxon>
        <taxon>Drosophila</taxon>
    </lineage>
</organism>
<dbReference type="eggNOG" id="ENOG502T8SD">
    <property type="taxonomic scope" value="Eukaryota"/>
</dbReference>
<dbReference type="HOGENOM" id="CLU_021814_1_0_1"/>
<keyword evidence="11" id="KW-1185">Reference proteome</keyword>
<dbReference type="OrthoDB" id="7882716at2759"/>
<evidence type="ECO:0000256" key="6">
    <source>
        <dbReference type="ARBA" id="ARBA00023170"/>
    </source>
</evidence>
<dbReference type="InterPro" id="IPR052192">
    <property type="entry name" value="Insect_Ionotropic_Sensory_Rcpt"/>
</dbReference>
<evidence type="ECO:0000256" key="9">
    <source>
        <dbReference type="SAM" id="SignalP"/>
    </source>
</evidence>